<name>A0A4R2P8V3_9BACL</name>
<dbReference type="InterPro" id="IPR011053">
    <property type="entry name" value="Single_hybrid_motif"/>
</dbReference>
<dbReference type="AlphaFoldDB" id="A0A4R2P8V3"/>
<dbReference type="SUPFAM" id="SSF51230">
    <property type="entry name" value="Single hybrid motif"/>
    <property type="match status" value="1"/>
</dbReference>
<sequence length="91" mass="10272">MVIREMLSYRWGNKEIVTSPSFGEVEMVLVQPNTRTKEFEPLLTIKTENGIHERISVGVSGVIHSIQVKKGDRVIPGMVLAYIKDDLMESV</sequence>
<organism evidence="2 3">
    <name type="scientific">Scopulibacillus darangshiensis</name>
    <dbReference type="NCBI Taxonomy" id="442528"/>
    <lineage>
        <taxon>Bacteria</taxon>
        <taxon>Bacillati</taxon>
        <taxon>Bacillota</taxon>
        <taxon>Bacilli</taxon>
        <taxon>Bacillales</taxon>
        <taxon>Sporolactobacillaceae</taxon>
        <taxon>Scopulibacillus</taxon>
    </lineage>
</organism>
<protein>
    <submittedName>
        <fullName evidence="2">Biotin-dependent enzyme</fullName>
    </submittedName>
</protein>
<dbReference type="Gene3D" id="2.40.50.100">
    <property type="match status" value="1"/>
</dbReference>
<dbReference type="EMBL" id="SLXK01000005">
    <property type="protein sequence ID" value="TCP30624.1"/>
    <property type="molecule type" value="Genomic_DNA"/>
</dbReference>
<evidence type="ECO:0000313" key="2">
    <source>
        <dbReference type="EMBL" id="TCP30624.1"/>
    </source>
</evidence>
<dbReference type="RefSeq" id="WP_243646965.1">
    <property type="nucleotide sequence ID" value="NZ_SLXK01000005.1"/>
</dbReference>
<dbReference type="Proteomes" id="UP000295416">
    <property type="component" value="Unassembled WGS sequence"/>
</dbReference>
<keyword evidence="3" id="KW-1185">Reference proteome</keyword>
<dbReference type="Pfam" id="PF00364">
    <property type="entry name" value="Biotin_lipoyl"/>
    <property type="match status" value="1"/>
</dbReference>
<evidence type="ECO:0000259" key="1">
    <source>
        <dbReference type="Pfam" id="PF00364"/>
    </source>
</evidence>
<dbReference type="InterPro" id="IPR000089">
    <property type="entry name" value="Biotin_lipoyl"/>
</dbReference>
<accession>A0A4R2P8V3</accession>
<reference evidence="2 3" key="1">
    <citation type="submission" date="2019-03" db="EMBL/GenBank/DDBJ databases">
        <title>Genomic Encyclopedia of Type Strains, Phase IV (KMG-IV): sequencing the most valuable type-strain genomes for metagenomic binning, comparative biology and taxonomic classification.</title>
        <authorList>
            <person name="Goeker M."/>
        </authorList>
    </citation>
    <scope>NUCLEOTIDE SEQUENCE [LARGE SCALE GENOMIC DNA]</scope>
    <source>
        <strain evidence="2 3">DSM 19377</strain>
    </source>
</reference>
<gene>
    <name evidence="2" type="ORF">EV207_105153</name>
</gene>
<comment type="caution">
    <text evidence="2">The sequence shown here is derived from an EMBL/GenBank/DDBJ whole genome shotgun (WGS) entry which is preliminary data.</text>
</comment>
<feature type="domain" description="Lipoyl-binding" evidence="1">
    <location>
        <begin position="17"/>
        <end position="83"/>
    </location>
</feature>
<evidence type="ECO:0000313" key="3">
    <source>
        <dbReference type="Proteomes" id="UP000295416"/>
    </source>
</evidence>
<proteinExistence type="predicted"/>